<evidence type="ECO:0000256" key="1">
    <source>
        <dbReference type="SAM" id="MobiDB-lite"/>
    </source>
</evidence>
<organism evidence="3 4">
    <name type="scientific">Fluviicola chungangensis</name>
    <dbReference type="NCBI Taxonomy" id="2597671"/>
    <lineage>
        <taxon>Bacteria</taxon>
        <taxon>Pseudomonadati</taxon>
        <taxon>Bacteroidota</taxon>
        <taxon>Flavobacteriia</taxon>
        <taxon>Flavobacteriales</taxon>
        <taxon>Crocinitomicaceae</taxon>
        <taxon>Fluviicola</taxon>
    </lineage>
</organism>
<keyword evidence="2" id="KW-1133">Transmembrane helix</keyword>
<evidence type="ECO:0000313" key="4">
    <source>
        <dbReference type="Proteomes" id="UP000316008"/>
    </source>
</evidence>
<keyword evidence="4" id="KW-1185">Reference proteome</keyword>
<keyword evidence="2" id="KW-0812">Transmembrane</keyword>
<dbReference type="RefSeq" id="WP_144334085.1">
    <property type="nucleotide sequence ID" value="NZ_VLPL01000008.1"/>
</dbReference>
<feature type="region of interest" description="Disordered" evidence="1">
    <location>
        <begin position="39"/>
        <end position="71"/>
    </location>
</feature>
<reference evidence="3 4" key="1">
    <citation type="submission" date="2019-07" db="EMBL/GenBank/DDBJ databases">
        <authorList>
            <person name="Huq M.A."/>
        </authorList>
    </citation>
    <scope>NUCLEOTIDE SEQUENCE [LARGE SCALE GENOMIC DNA]</scope>
    <source>
        <strain evidence="3 4">MAH-3</strain>
    </source>
</reference>
<evidence type="ECO:0000256" key="2">
    <source>
        <dbReference type="SAM" id="Phobius"/>
    </source>
</evidence>
<accession>A0A556MMV8</accession>
<dbReference type="EMBL" id="VLPL01000008">
    <property type="protein sequence ID" value="TSJ41274.1"/>
    <property type="molecule type" value="Genomic_DNA"/>
</dbReference>
<protein>
    <submittedName>
        <fullName evidence="3">Uncharacterized protein</fullName>
    </submittedName>
</protein>
<dbReference type="Proteomes" id="UP000316008">
    <property type="component" value="Unassembled WGS sequence"/>
</dbReference>
<proteinExistence type="predicted"/>
<gene>
    <name evidence="3" type="ORF">FO442_15295</name>
</gene>
<evidence type="ECO:0000313" key="3">
    <source>
        <dbReference type="EMBL" id="TSJ41274.1"/>
    </source>
</evidence>
<comment type="caution">
    <text evidence="3">The sequence shown here is derived from an EMBL/GenBank/DDBJ whole genome shotgun (WGS) entry which is preliminary data.</text>
</comment>
<dbReference type="AlphaFoldDB" id="A0A556MMV8"/>
<keyword evidence="2" id="KW-0472">Membrane</keyword>
<feature type="transmembrane region" description="Helical" evidence="2">
    <location>
        <begin position="15"/>
        <end position="34"/>
    </location>
</feature>
<sequence>MGSDVTGKQFTGKQLFIIIGINVLAQVIGGYIVYQLTKPKTTDPATTPPAVAKQGTTQTVTTTPVTTTSEG</sequence>
<name>A0A556MMV8_9FLAO</name>